<feature type="domain" description="Transglycosylase SLT" evidence="5">
    <location>
        <begin position="71"/>
        <end position="167"/>
    </location>
</feature>
<feature type="signal peptide" evidence="4">
    <location>
        <begin position="1"/>
        <end position="24"/>
    </location>
</feature>
<protein>
    <recommendedName>
        <fullName evidence="5">Transglycosylase SLT domain-containing protein</fullName>
    </recommendedName>
</protein>
<evidence type="ECO:0000313" key="6">
    <source>
        <dbReference type="EMBL" id="GJE66173.1"/>
    </source>
</evidence>
<dbReference type="InterPro" id="IPR008258">
    <property type="entry name" value="Transglycosylase_SLT_dom_1"/>
</dbReference>
<gene>
    <name evidence="6" type="ORF">LNAOJCKE_3388</name>
</gene>
<dbReference type="PANTHER" id="PTHR37423">
    <property type="entry name" value="SOLUBLE LYTIC MUREIN TRANSGLYCOSYLASE-RELATED"/>
    <property type="match status" value="1"/>
</dbReference>
<evidence type="ECO:0000256" key="2">
    <source>
        <dbReference type="ARBA" id="ARBA00009387"/>
    </source>
</evidence>
<evidence type="ECO:0000256" key="3">
    <source>
        <dbReference type="SAM" id="MobiDB-lite"/>
    </source>
</evidence>
<reference evidence="6" key="1">
    <citation type="journal article" date="2021" name="Front. Microbiol.">
        <title>Comprehensive Comparative Genomics and Phenotyping of Methylobacterium Species.</title>
        <authorList>
            <person name="Alessa O."/>
            <person name="Ogura Y."/>
            <person name="Fujitani Y."/>
            <person name="Takami H."/>
            <person name="Hayashi T."/>
            <person name="Sahin N."/>
            <person name="Tani A."/>
        </authorList>
    </citation>
    <scope>NUCLEOTIDE SEQUENCE</scope>
    <source>
        <strain evidence="6">NBRC 15686</strain>
    </source>
</reference>
<sequence length="290" mass="29793">MRGLLARMAPALAAVALVASPSQADVRARAAVLDLTTPAQTVASTEPQSAGMIAIVEKIAPGAPVSAIATLIAQAATSTGVPSDFLLRLLKRESGLNPMAVSPKGALGIAQFMPATAAERGLADPFDPVQAIPKAAELLRDLRQRYGNWALAAAAYNAGPGRVDAWLVGRLELPKETVDYVANITGVNTASWPSAYRPAGPGWPLQLASLAPPIPLFSVASDATQIRISDRRETGTNAKRGTKPADGTGAPLTTAQLRAAAGGVLRSAGASNPCAALLNSAAQCLNFSRY</sequence>
<evidence type="ECO:0000313" key="7">
    <source>
        <dbReference type="Proteomes" id="UP001055039"/>
    </source>
</evidence>
<feature type="chain" id="PRO_5045638109" description="Transglycosylase SLT domain-containing protein" evidence="4">
    <location>
        <begin position="25"/>
        <end position="290"/>
    </location>
</feature>
<evidence type="ECO:0000256" key="4">
    <source>
        <dbReference type="SAM" id="SignalP"/>
    </source>
</evidence>
<organism evidence="6 7">
    <name type="scientific">Methylorubrum aminovorans</name>
    <dbReference type="NCBI Taxonomy" id="269069"/>
    <lineage>
        <taxon>Bacteria</taxon>
        <taxon>Pseudomonadati</taxon>
        <taxon>Pseudomonadota</taxon>
        <taxon>Alphaproteobacteria</taxon>
        <taxon>Hyphomicrobiales</taxon>
        <taxon>Methylobacteriaceae</taxon>
        <taxon>Methylorubrum</taxon>
    </lineage>
</organism>
<dbReference type="Gene3D" id="1.10.530.10">
    <property type="match status" value="1"/>
</dbReference>
<evidence type="ECO:0000259" key="5">
    <source>
        <dbReference type="Pfam" id="PF01464"/>
    </source>
</evidence>
<accession>A0ABQ4UHV6</accession>
<comment type="caution">
    <text evidence="6">The sequence shown here is derived from an EMBL/GenBank/DDBJ whole genome shotgun (WGS) entry which is preliminary data.</text>
</comment>
<feature type="region of interest" description="Disordered" evidence="3">
    <location>
        <begin position="229"/>
        <end position="251"/>
    </location>
</feature>
<dbReference type="PANTHER" id="PTHR37423:SF2">
    <property type="entry name" value="MEMBRANE-BOUND LYTIC MUREIN TRANSGLYCOSYLASE C"/>
    <property type="match status" value="1"/>
</dbReference>
<keyword evidence="7" id="KW-1185">Reference proteome</keyword>
<dbReference type="Pfam" id="PF01464">
    <property type="entry name" value="SLT"/>
    <property type="match status" value="1"/>
</dbReference>
<dbReference type="CDD" id="cd00254">
    <property type="entry name" value="LT-like"/>
    <property type="match status" value="1"/>
</dbReference>
<dbReference type="EMBL" id="BPRC01000012">
    <property type="protein sequence ID" value="GJE66173.1"/>
    <property type="molecule type" value="Genomic_DNA"/>
</dbReference>
<comment type="similarity">
    <text evidence="1">Belongs to the transglycosylase Slt family.</text>
</comment>
<comment type="similarity">
    <text evidence="2">Belongs to the virb1 family.</text>
</comment>
<dbReference type="InterPro" id="IPR023346">
    <property type="entry name" value="Lysozyme-like_dom_sf"/>
</dbReference>
<keyword evidence="4" id="KW-0732">Signal</keyword>
<evidence type="ECO:0000256" key="1">
    <source>
        <dbReference type="ARBA" id="ARBA00007734"/>
    </source>
</evidence>
<dbReference type="SUPFAM" id="SSF53955">
    <property type="entry name" value="Lysozyme-like"/>
    <property type="match status" value="1"/>
</dbReference>
<name>A0ABQ4UHV6_9HYPH</name>
<dbReference type="Proteomes" id="UP001055039">
    <property type="component" value="Unassembled WGS sequence"/>
</dbReference>
<dbReference type="RefSeq" id="WP_238225802.1">
    <property type="nucleotide sequence ID" value="NZ_BAAADH010000026.1"/>
</dbReference>
<proteinExistence type="inferred from homology"/>
<reference evidence="6" key="2">
    <citation type="submission" date="2021-08" db="EMBL/GenBank/DDBJ databases">
        <authorList>
            <person name="Tani A."/>
            <person name="Ola A."/>
            <person name="Ogura Y."/>
            <person name="Katsura K."/>
            <person name="Hayashi T."/>
        </authorList>
    </citation>
    <scope>NUCLEOTIDE SEQUENCE</scope>
    <source>
        <strain evidence="6">NBRC 15686</strain>
    </source>
</reference>